<proteinExistence type="predicted"/>
<evidence type="ECO:0000256" key="1">
    <source>
        <dbReference type="SAM" id="SignalP"/>
    </source>
</evidence>
<feature type="chain" id="PRO_5015839498" description="CHAT domain-containing protein" evidence="1">
    <location>
        <begin position="25"/>
        <end position="743"/>
    </location>
</feature>
<evidence type="ECO:0008006" key="4">
    <source>
        <dbReference type="Google" id="ProtNLM"/>
    </source>
</evidence>
<keyword evidence="1" id="KW-0732">Signal</keyword>
<sequence>MANMKYLYFLSIILFTLTYNTTQAQTTDIPQSRIFFHDKIDKLQKRIFLLDNKEDTLFTPYVDNDGLNAIANHAATVSIDSFQTAIEKNNNWDGNVKIKFLRGFGDALQLYAAAFTDKRIKGAQLQGMVNSYAQAAELESEGLPITPAIDRSSLEVGGLLIDNFAFKDNQGIADCKQLLIGKECQKYPTQALEILNRHPEYKKADSIIIDFAHRNPDVLYDYASSTSRISNTIRNNKDLLVRVISQMANPSKKNGRQYFPFLDNLYKGKITFEEIDKTLDDPTKVSYYRLLVKTEIEYAERVLKERDTPMGMNALGTRLKAIAIDPFVNSINGLHESPDAIRFKDLTPLNPEELYYLAVLSEDELYTSSYLKGVYPQIFQKGGKGFGGEQILTNVYFDHFKKWIKMAANYNKLEDFLNTMKPENADELMRHFVRDLDKGKGKDSLEDAVDVAGSFASIKNDKIRNLVLEEVQANLKHAQVTNNKKATAIYDILNILFLSMDPKNNIDVSKALGIEPVYYMPIKNLENTKNVVNIQQYFYGDKDGQAGYSNFISSFSSMGWKVENKPKWSVVYSTKGATTVKIYSNKPLDEQQGLDDDAQKELNGYLAENDIEPTIVIHRGHSYYLSSTIKQLVPSAKVVMLGSCGGFQSLSQVLSIAPEAHIISSRQTGTGLVNLSLISGMLNTLRDGKNLNWVEMWKGFSKKLNGNAEFADYVPPYNNLGAVFLMAYQKLQENEEKNNAIAD</sequence>
<name>A0A2W5EYJ4_9SPHI</name>
<reference evidence="2 3" key="1">
    <citation type="submission" date="2017-11" db="EMBL/GenBank/DDBJ databases">
        <title>Infants hospitalized years apart are colonized by the same room-sourced microbial strains.</title>
        <authorList>
            <person name="Brooks B."/>
            <person name="Olm M.R."/>
            <person name="Firek B.A."/>
            <person name="Baker R."/>
            <person name="Thomas B.C."/>
            <person name="Morowitz M.J."/>
            <person name="Banfield J.F."/>
        </authorList>
    </citation>
    <scope>NUCLEOTIDE SEQUENCE [LARGE SCALE GENOMIC DNA]</scope>
    <source>
        <strain evidence="2">S2_009_000_R2_76</strain>
    </source>
</reference>
<evidence type="ECO:0000313" key="3">
    <source>
        <dbReference type="Proteomes" id="UP000249645"/>
    </source>
</evidence>
<dbReference type="EMBL" id="QFOI01000130">
    <property type="protein sequence ID" value="PZP49055.1"/>
    <property type="molecule type" value="Genomic_DNA"/>
</dbReference>
<evidence type="ECO:0000313" key="2">
    <source>
        <dbReference type="EMBL" id="PZP49055.1"/>
    </source>
</evidence>
<gene>
    <name evidence="2" type="ORF">DI598_08760</name>
</gene>
<comment type="caution">
    <text evidence="2">The sequence shown here is derived from an EMBL/GenBank/DDBJ whole genome shotgun (WGS) entry which is preliminary data.</text>
</comment>
<accession>A0A2W5EYJ4</accession>
<feature type="signal peptide" evidence="1">
    <location>
        <begin position="1"/>
        <end position="24"/>
    </location>
</feature>
<dbReference type="AlphaFoldDB" id="A0A2W5EYJ4"/>
<dbReference type="Proteomes" id="UP000249645">
    <property type="component" value="Unassembled WGS sequence"/>
</dbReference>
<protein>
    <recommendedName>
        <fullName evidence="4">CHAT domain-containing protein</fullName>
    </recommendedName>
</protein>
<organism evidence="2 3">
    <name type="scientific">Pseudopedobacter saltans</name>
    <dbReference type="NCBI Taxonomy" id="151895"/>
    <lineage>
        <taxon>Bacteria</taxon>
        <taxon>Pseudomonadati</taxon>
        <taxon>Bacteroidota</taxon>
        <taxon>Sphingobacteriia</taxon>
        <taxon>Sphingobacteriales</taxon>
        <taxon>Sphingobacteriaceae</taxon>
        <taxon>Pseudopedobacter</taxon>
    </lineage>
</organism>